<accession>A0A8S1E912</accession>
<keyword evidence="3" id="KW-1185">Reference proteome</keyword>
<dbReference type="Proteomes" id="UP000494206">
    <property type="component" value="Unassembled WGS sequence"/>
</dbReference>
<evidence type="ECO:0000313" key="3">
    <source>
        <dbReference type="Proteomes" id="UP000494206"/>
    </source>
</evidence>
<feature type="chain" id="PRO_5035732039" evidence="1">
    <location>
        <begin position="27"/>
        <end position="93"/>
    </location>
</feature>
<dbReference type="OrthoDB" id="5859929at2759"/>
<feature type="signal peptide" evidence="1">
    <location>
        <begin position="1"/>
        <end position="26"/>
    </location>
</feature>
<evidence type="ECO:0000313" key="2">
    <source>
        <dbReference type="EMBL" id="CAB3396799.1"/>
    </source>
</evidence>
<protein>
    <submittedName>
        <fullName evidence="2">Uncharacterized protein</fullName>
    </submittedName>
</protein>
<organism evidence="2 3">
    <name type="scientific">Caenorhabditis bovis</name>
    <dbReference type="NCBI Taxonomy" id="2654633"/>
    <lineage>
        <taxon>Eukaryota</taxon>
        <taxon>Metazoa</taxon>
        <taxon>Ecdysozoa</taxon>
        <taxon>Nematoda</taxon>
        <taxon>Chromadorea</taxon>
        <taxon>Rhabditida</taxon>
        <taxon>Rhabditina</taxon>
        <taxon>Rhabditomorpha</taxon>
        <taxon>Rhabditoidea</taxon>
        <taxon>Rhabditidae</taxon>
        <taxon>Peloderinae</taxon>
        <taxon>Caenorhabditis</taxon>
    </lineage>
</organism>
<name>A0A8S1E912_9PELO</name>
<keyword evidence="1" id="KW-0732">Signal</keyword>
<gene>
    <name evidence="2" type="ORF">CBOVIS_LOCUS304</name>
</gene>
<reference evidence="2 3" key="1">
    <citation type="submission" date="2020-04" db="EMBL/GenBank/DDBJ databases">
        <authorList>
            <person name="Laetsch R D."/>
            <person name="Stevens L."/>
            <person name="Kumar S."/>
            <person name="Blaxter L. M."/>
        </authorList>
    </citation>
    <scope>NUCLEOTIDE SEQUENCE [LARGE SCALE GENOMIC DNA]</scope>
</reference>
<dbReference type="AlphaFoldDB" id="A0A8S1E912"/>
<comment type="caution">
    <text evidence="2">The sequence shown here is derived from an EMBL/GenBank/DDBJ whole genome shotgun (WGS) entry which is preliminary data.</text>
</comment>
<evidence type="ECO:0000256" key="1">
    <source>
        <dbReference type="SAM" id="SignalP"/>
    </source>
</evidence>
<proteinExistence type="predicted"/>
<sequence length="93" mass="10734">MRSFTPLVLAVIVIIIAAFGIESTNAMSRVDRSSHWFKPSPEVRSPNSQFRSRFTATRLLPRRMYRSMPMEQLDAYPALNDITNNEEPVMEMD</sequence>
<dbReference type="EMBL" id="CADEPM010000001">
    <property type="protein sequence ID" value="CAB3396799.1"/>
    <property type="molecule type" value="Genomic_DNA"/>
</dbReference>